<gene>
    <name evidence="1" type="ORF">BDY19DRAFT_911163</name>
</gene>
<name>A0ACB8UIP7_9APHY</name>
<protein>
    <submittedName>
        <fullName evidence="1">Uncharacterized protein</fullName>
    </submittedName>
</protein>
<evidence type="ECO:0000313" key="2">
    <source>
        <dbReference type="Proteomes" id="UP001055072"/>
    </source>
</evidence>
<proteinExistence type="predicted"/>
<accession>A0ACB8UIP7</accession>
<reference evidence="1" key="1">
    <citation type="journal article" date="2021" name="Environ. Microbiol.">
        <title>Gene family expansions and transcriptome signatures uncover fungal adaptations to wood decay.</title>
        <authorList>
            <person name="Hage H."/>
            <person name="Miyauchi S."/>
            <person name="Viragh M."/>
            <person name="Drula E."/>
            <person name="Min B."/>
            <person name="Chaduli D."/>
            <person name="Navarro D."/>
            <person name="Favel A."/>
            <person name="Norest M."/>
            <person name="Lesage-Meessen L."/>
            <person name="Balint B."/>
            <person name="Merenyi Z."/>
            <person name="de Eugenio L."/>
            <person name="Morin E."/>
            <person name="Martinez A.T."/>
            <person name="Baldrian P."/>
            <person name="Stursova M."/>
            <person name="Martinez M.J."/>
            <person name="Novotny C."/>
            <person name="Magnuson J.K."/>
            <person name="Spatafora J.W."/>
            <person name="Maurice S."/>
            <person name="Pangilinan J."/>
            <person name="Andreopoulos W."/>
            <person name="LaButti K."/>
            <person name="Hundley H."/>
            <person name="Na H."/>
            <person name="Kuo A."/>
            <person name="Barry K."/>
            <person name="Lipzen A."/>
            <person name="Henrissat B."/>
            <person name="Riley R."/>
            <person name="Ahrendt S."/>
            <person name="Nagy L.G."/>
            <person name="Grigoriev I.V."/>
            <person name="Martin F."/>
            <person name="Rosso M.N."/>
        </authorList>
    </citation>
    <scope>NUCLEOTIDE SEQUENCE</scope>
    <source>
        <strain evidence="1">CBS 384.51</strain>
    </source>
</reference>
<dbReference type="EMBL" id="MU274900">
    <property type="protein sequence ID" value="KAI0094124.1"/>
    <property type="molecule type" value="Genomic_DNA"/>
</dbReference>
<sequence>MVILSPAFKTSALPGPRSHQRQRGKETPSHLGGLSETGHRRLEEYRWNMGKRLDGITV</sequence>
<dbReference type="Proteomes" id="UP001055072">
    <property type="component" value="Unassembled WGS sequence"/>
</dbReference>
<comment type="caution">
    <text evidence="1">The sequence shown here is derived from an EMBL/GenBank/DDBJ whole genome shotgun (WGS) entry which is preliminary data.</text>
</comment>
<evidence type="ECO:0000313" key="1">
    <source>
        <dbReference type="EMBL" id="KAI0094124.1"/>
    </source>
</evidence>
<keyword evidence="2" id="KW-1185">Reference proteome</keyword>
<organism evidence="1 2">
    <name type="scientific">Irpex rosettiformis</name>
    <dbReference type="NCBI Taxonomy" id="378272"/>
    <lineage>
        <taxon>Eukaryota</taxon>
        <taxon>Fungi</taxon>
        <taxon>Dikarya</taxon>
        <taxon>Basidiomycota</taxon>
        <taxon>Agaricomycotina</taxon>
        <taxon>Agaricomycetes</taxon>
        <taxon>Polyporales</taxon>
        <taxon>Irpicaceae</taxon>
        <taxon>Irpex</taxon>
    </lineage>
</organism>